<comment type="similarity">
    <text evidence="1">Belongs to the ros/MucR family.</text>
</comment>
<dbReference type="GO" id="GO:0006355">
    <property type="term" value="P:regulation of DNA-templated transcription"/>
    <property type="evidence" value="ECO:0007669"/>
    <property type="project" value="InterPro"/>
</dbReference>
<protein>
    <recommendedName>
        <fullName evidence="4">MucR family transcriptional regulator</fullName>
    </recommendedName>
</protein>
<dbReference type="EMBL" id="AP024145">
    <property type="protein sequence ID" value="BCM85277.1"/>
    <property type="molecule type" value="Genomic_DNA"/>
</dbReference>
<organism evidence="2 3">
    <name type="scientific">Methylobacterium indicum</name>
    <dbReference type="NCBI Taxonomy" id="1775910"/>
    <lineage>
        <taxon>Bacteria</taxon>
        <taxon>Pseudomonadati</taxon>
        <taxon>Pseudomonadota</taxon>
        <taxon>Alphaproteobacteria</taxon>
        <taxon>Hyphomicrobiales</taxon>
        <taxon>Methylobacteriaceae</taxon>
        <taxon>Methylobacterium</taxon>
    </lineage>
</organism>
<dbReference type="InterPro" id="IPR041920">
    <property type="entry name" value="ROS/MUCR_sf"/>
</dbReference>
<dbReference type="InterPro" id="IPR008807">
    <property type="entry name" value="ROS_MUCR"/>
</dbReference>
<name>A0A8H9C6H9_9HYPH</name>
<dbReference type="KEGG" id="mind:mvi_37380"/>
<dbReference type="OrthoDB" id="8001792at2"/>
<sequence length="131" mass="14838">MGKSNLLKLTSAVTAAYVTRNRVHHSEIAEVIVRVHTGLRAVTMPRKRRSRAARRSEAQIAASVQRNRIVSFIDGKPYKSLKWHLAAHGITPEEYRDRFGLPETYPMVAPSYDKAVVYERADRGGAIRRKP</sequence>
<dbReference type="Proteomes" id="UP000663508">
    <property type="component" value="Chromosome"/>
</dbReference>
<evidence type="ECO:0008006" key="4">
    <source>
        <dbReference type="Google" id="ProtNLM"/>
    </source>
</evidence>
<dbReference type="Pfam" id="PF05443">
    <property type="entry name" value="ROS_MUCR"/>
    <property type="match status" value="1"/>
</dbReference>
<evidence type="ECO:0000313" key="3">
    <source>
        <dbReference type="Proteomes" id="UP000663508"/>
    </source>
</evidence>
<dbReference type="Gene3D" id="1.10.10.1550">
    <property type="entry name" value="ROS/MUCR transcriptional regulator protein"/>
    <property type="match status" value="1"/>
</dbReference>
<reference evidence="2" key="1">
    <citation type="submission" date="2020-11" db="EMBL/GenBank/DDBJ databases">
        <title>Complete genome sequence of a novel pathogenic Methylobacterium strain isolated from rice in Vietnam.</title>
        <authorList>
            <person name="Lai K."/>
            <person name="Okazaki S."/>
            <person name="Higashi K."/>
            <person name="Mori H."/>
            <person name="Toyoda A."/>
            <person name="Kurokawa K."/>
        </authorList>
    </citation>
    <scope>NUCLEOTIDE SEQUENCE</scope>
    <source>
        <strain evidence="2">VL1</strain>
    </source>
</reference>
<dbReference type="GO" id="GO:0003677">
    <property type="term" value="F:DNA binding"/>
    <property type="evidence" value="ECO:0007669"/>
    <property type="project" value="InterPro"/>
</dbReference>
<gene>
    <name evidence="2" type="ORF">mvi_37380</name>
</gene>
<evidence type="ECO:0000313" key="2">
    <source>
        <dbReference type="EMBL" id="BCM85277.1"/>
    </source>
</evidence>
<accession>A0A8H9C6H9</accession>
<evidence type="ECO:0000256" key="1">
    <source>
        <dbReference type="ARBA" id="ARBA00007031"/>
    </source>
</evidence>
<dbReference type="AlphaFoldDB" id="A0A8H9C6H9"/>
<dbReference type="GO" id="GO:0008270">
    <property type="term" value="F:zinc ion binding"/>
    <property type="evidence" value="ECO:0007669"/>
    <property type="project" value="InterPro"/>
</dbReference>
<proteinExistence type="inferred from homology"/>
<dbReference type="RefSeq" id="WP_058619410.1">
    <property type="nucleotide sequence ID" value="NZ_AP024145.1"/>
</dbReference>